<name>A0ACC0E550_9BASI</name>
<gene>
    <name evidence="1" type="ORF">MJO28_010618</name>
</gene>
<organism evidence="1 2">
    <name type="scientific">Puccinia striiformis f. sp. tritici</name>
    <dbReference type="NCBI Taxonomy" id="168172"/>
    <lineage>
        <taxon>Eukaryota</taxon>
        <taxon>Fungi</taxon>
        <taxon>Dikarya</taxon>
        <taxon>Basidiomycota</taxon>
        <taxon>Pucciniomycotina</taxon>
        <taxon>Pucciniomycetes</taxon>
        <taxon>Pucciniales</taxon>
        <taxon>Pucciniaceae</taxon>
        <taxon>Puccinia</taxon>
    </lineage>
</organism>
<accession>A0ACC0E550</accession>
<sequence length="144" mass="16213">MVVVKEISNLVQKSDKGWQVWATFIQDEASDNPLRDMMHSLHLDTGAAIFSQSHKNIMTTKSLNLFLQMANNFNIIDQSPATNRPNIKKVDNSYIVGLQKIKIKMGNNPSLSQFKLHMLCDTGLGDNDDEEMTQPVVESTGYEL</sequence>
<comment type="caution">
    <text evidence="1">The sequence shown here is derived from an EMBL/GenBank/DDBJ whole genome shotgun (WGS) entry which is preliminary data.</text>
</comment>
<proteinExistence type="predicted"/>
<evidence type="ECO:0000313" key="1">
    <source>
        <dbReference type="EMBL" id="KAI7944923.1"/>
    </source>
</evidence>
<dbReference type="EMBL" id="CM045874">
    <property type="protein sequence ID" value="KAI7944923.1"/>
    <property type="molecule type" value="Genomic_DNA"/>
</dbReference>
<dbReference type="Proteomes" id="UP001060170">
    <property type="component" value="Chromosome 10"/>
</dbReference>
<reference evidence="2" key="1">
    <citation type="journal article" date="2018" name="BMC Genomics">
        <title>Genomic insights into host adaptation between the wheat stripe rust pathogen (Puccinia striiformis f. sp. tritici) and the barley stripe rust pathogen (Puccinia striiformis f. sp. hordei).</title>
        <authorList>
            <person name="Xia C."/>
            <person name="Wang M."/>
            <person name="Yin C."/>
            <person name="Cornejo O.E."/>
            <person name="Hulbert S.H."/>
            <person name="Chen X."/>
        </authorList>
    </citation>
    <scope>NUCLEOTIDE SEQUENCE [LARGE SCALE GENOMIC DNA]</scope>
    <source>
        <strain evidence="2">93-210</strain>
    </source>
</reference>
<evidence type="ECO:0000313" key="2">
    <source>
        <dbReference type="Proteomes" id="UP001060170"/>
    </source>
</evidence>
<keyword evidence="2" id="KW-1185">Reference proteome</keyword>
<protein>
    <submittedName>
        <fullName evidence="1">Uncharacterized protein</fullName>
    </submittedName>
</protein>
<reference evidence="1 2" key="3">
    <citation type="journal article" date="2022" name="Microbiol. Spectr.">
        <title>Folding features and dynamics of 3D genome architecture in plant fungal pathogens.</title>
        <authorList>
            <person name="Xia C."/>
        </authorList>
    </citation>
    <scope>NUCLEOTIDE SEQUENCE [LARGE SCALE GENOMIC DNA]</scope>
    <source>
        <strain evidence="1 2">93-210</strain>
    </source>
</reference>
<reference evidence="2" key="2">
    <citation type="journal article" date="2018" name="Mol. Plant Microbe Interact.">
        <title>Genome sequence resources for the wheat stripe rust pathogen (Puccinia striiformis f. sp. tritici) and the barley stripe rust pathogen (Puccinia striiformis f. sp. hordei).</title>
        <authorList>
            <person name="Xia C."/>
            <person name="Wang M."/>
            <person name="Yin C."/>
            <person name="Cornejo O.E."/>
            <person name="Hulbert S.H."/>
            <person name="Chen X."/>
        </authorList>
    </citation>
    <scope>NUCLEOTIDE SEQUENCE [LARGE SCALE GENOMIC DNA]</scope>
    <source>
        <strain evidence="2">93-210</strain>
    </source>
</reference>